<sequence>MNNRTTYYPGRQRLAWLCDHTRITYPEGRIQMWNILICEWQEVSPDTLSKIYPAVVRGSLTVDEAWKEIEHSARMDPSYEGERPPFEDYSTQAISRWAYENQRISVDDGKMEIRNPIDREWYRKENRDWQTYIPNDFFCGKNRAVISRCFVAAERELRAPESNTVVSSEISPKDAVCRLLFGGGGKNVLILSSEGESLDFDFDVFEKWVALNEGHVTSKRIVEDFLGRSWPPGTLELRMLNTTLKKAGWKAQRNAYERWWSKQ</sequence>
<dbReference type="AlphaFoldDB" id="A0A6N3T8J2"/>
<evidence type="ECO:0000313" key="2">
    <source>
        <dbReference type="Proteomes" id="UP000321104"/>
    </source>
</evidence>
<protein>
    <submittedName>
        <fullName evidence="1">Uncharacterized protein</fullName>
    </submittedName>
</protein>
<organism evidence="1 2">
    <name type="scientific">Acetobacter indonesiensis</name>
    <dbReference type="NCBI Taxonomy" id="104101"/>
    <lineage>
        <taxon>Bacteria</taxon>
        <taxon>Pseudomonadati</taxon>
        <taxon>Pseudomonadota</taxon>
        <taxon>Alphaproteobacteria</taxon>
        <taxon>Acetobacterales</taxon>
        <taxon>Acetobacteraceae</taxon>
        <taxon>Acetobacter</taxon>
    </lineage>
</organism>
<dbReference type="Proteomes" id="UP000321104">
    <property type="component" value="Unassembled WGS sequence"/>
</dbReference>
<comment type="caution">
    <text evidence="1">The sequence shown here is derived from an EMBL/GenBank/DDBJ whole genome shotgun (WGS) entry which is preliminary data.</text>
</comment>
<evidence type="ECO:0000313" key="1">
    <source>
        <dbReference type="EMBL" id="GEN04895.1"/>
    </source>
</evidence>
<gene>
    <name evidence="1" type="ORF">AIN02nite_29200</name>
</gene>
<proteinExistence type="predicted"/>
<accession>A0A6N3T8J2</accession>
<name>A0A6N3T8J2_9PROT</name>
<dbReference type="EMBL" id="BJXQ01000037">
    <property type="protein sequence ID" value="GEN04895.1"/>
    <property type="molecule type" value="Genomic_DNA"/>
</dbReference>
<dbReference type="RefSeq" id="WP_048845069.1">
    <property type="nucleotide sequence ID" value="NZ_BAMW01000008.1"/>
</dbReference>
<reference evidence="1 2" key="1">
    <citation type="submission" date="2019-07" db="EMBL/GenBank/DDBJ databases">
        <title>Whole genome shotgun sequence of Acetobacter indonesiensis NBRC 16471.</title>
        <authorList>
            <person name="Hosoyama A."/>
            <person name="Uohara A."/>
            <person name="Ohji S."/>
            <person name="Ichikawa N."/>
        </authorList>
    </citation>
    <scope>NUCLEOTIDE SEQUENCE [LARGE SCALE GENOMIC DNA]</scope>
    <source>
        <strain evidence="1 2">NBRC 16471</strain>
    </source>
</reference>